<accession>A0A1F5MHI9</accession>
<dbReference type="Proteomes" id="UP000178859">
    <property type="component" value="Unassembled WGS sequence"/>
</dbReference>
<dbReference type="InterPro" id="IPR027381">
    <property type="entry name" value="LytR/CpsA/Psr_C"/>
</dbReference>
<dbReference type="EMBL" id="MFDT01000046">
    <property type="protein sequence ID" value="OGE64740.1"/>
    <property type="molecule type" value="Genomic_DNA"/>
</dbReference>
<protein>
    <recommendedName>
        <fullName evidence="1">LytR/CpsA/Psr regulator C-terminal domain-containing protein</fullName>
    </recommendedName>
</protein>
<dbReference type="InterPro" id="IPR050922">
    <property type="entry name" value="LytR/CpsA/Psr_CW_biosynth"/>
</dbReference>
<gene>
    <name evidence="2" type="ORF">A3I48_04430</name>
</gene>
<evidence type="ECO:0000313" key="3">
    <source>
        <dbReference type="Proteomes" id="UP000178859"/>
    </source>
</evidence>
<feature type="domain" description="LytR/CpsA/Psr regulator C-terminal" evidence="1">
    <location>
        <begin position="232"/>
        <end position="323"/>
    </location>
</feature>
<proteinExistence type="predicted"/>
<reference evidence="2 3" key="1">
    <citation type="journal article" date="2016" name="Nat. Commun.">
        <title>Thousands of microbial genomes shed light on interconnected biogeochemical processes in an aquifer system.</title>
        <authorList>
            <person name="Anantharaman K."/>
            <person name="Brown C.T."/>
            <person name="Hug L.A."/>
            <person name="Sharon I."/>
            <person name="Castelle C.J."/>
            <person name="Probst A.J."/>
            <person name="Thomas B.C."/>
            <person name="Singh A."/>
            <person name="Wilkins M.J."/>
            <person name="Karaoz U."/>
            <person name="Brodie E.L."/>
            <person name="Williams K.H."/>
            <person name="Hubbard S.S."/>
            <person name="Banfield J.F."/>
        </authorList>
    </citation>
    <scope>NUCLEOTIDE SEQUENCE [LARGE SCALE GENOMIC DNA]</scope>
</reference>
<name>A0A1F5MHI9_9BACT</name>
<evidence type="ECO:0000259" key="1">
    <source>
        <dbReference type="Pfam" id="PF13399"/>
    </source>
</evidence>
<dbReference type="Pfam" id="PF13399">
    <property type="entry name" value="LytR_C"/>
    <property type="match status" value="1"/>
</dbReference>
<sequence length="326" mass="36413">MPKKRVRSKTSKGRRTKLALGVLGLLFGLLVISWSIRFAQNFFGSKNYSWERKFNINLLVRSSDISLFSYNPKDNKITIINVPDETFLQVPNGFGLWQLRSIYGLGGDKLLKETLTNFFAIPVDGFVDLSVLKPPQSAAQLVDTLRKNPLSGVNLLTSVQTDLTMWELLQLKQGISSVRFDKIKTLDLLKFNVLDKENLADGTPVFTTDQIKLDSVLSDLRDPAIVSEHKSIAVFNATNHPQLAQKWARLITNLGGNVIIISNAKSALQKTQVLGEQSSTLKRLQQIFDLDCSNNPKCGKISAMDEDIVASRAQINLFLGEDYANR</sequence>
<comment type="caution">
    <text evidence="2">The sequence shown here is derived from an EMBL/GenBank/DDBJ whole genome shotgun (WGS) entry which is preliminary data.</text>
</comment>
<dbReference type="PANTHER" id="PTHR33392:SF6">
    <property type="entry name" value="POLYISOPRENYL-TEICHOIC ACID--PEPTIDOGLYCAN TEICHOIC ACID TRANSFERASE TAGU"/>
    <property type="match status" value="1"/>
</dbReference>
<dbReference type="PANTHER" id="PTHR33392">
    <property type="entry name" value="POLYISOPRENYL-TEICHOIC ACID--PEPTIDOGLYCAN TEICHOIC ACID TRANSFERASE TAGU"/>
    <property type="match status" value="1"/>
</dbReference>
<dbReference type="Gene3D" id="3.40.630.190">
    <property type="entry name" value="LCP protein"/>
    <property type="match status" value="1"/>
</dbReference>
<evidence type="ECO:0000313" key="2">
    <source>
        <dbReference type="EMBL" id="OGE64740.1"/>
    </source>
</evidence>
<dbReference type="AlphaFoldDB" id="A0A1F5MHI9"/>
<organism evidence="2 3">
    <name type="scientific">Candidatus Daviesbacteria bacterium RIFCSPLOWO2_02_FULL_36_7</name>
    <dbReference type="NCBI Taxonomy" id="1797792"/>
    <lineage>
        <taxon>Bacteria</taxon>
        <taxon>Candidatus Daviesiibacteriota</taxon>
    </lineage>
</organism>